<gene>
    <name evidence="1" type="ORF">CEW88_18285</name>
</gene>
<dbReference type="KEGG" id="ypac:CEW88_18285"/>
<name>A0A2U8HL90_9RHOB</name>
<dbReference type="GO" id="GO:0005737">
    <property type="term" value="C:cytoplasm"/>
    <property type="evidence" value="ECO:0007669"/>
    <property type="project" value="TreeGrafter"/>
</dbReference>
<dbReference type="PANTHER" id="PTHR19288:SF90">
    <property type="entry name" value="OS08G0542600 PROTEIN"/>
    <property type="match status" value="1"/>
</dbReference>
<dbReference type="EMBL" id="CP022190">
    <property type="protein sequence ID" value="AWI85655.1"/>
    <property type="molecule type" value="Genomic_DNA"/>
</dbReference>
<dbReference type="Pfam" id="PF13344">
    <property type="entry name" value="Hydrolase_6"/>
    <property type="match status" value="1"/>
</dbReference>
<dbReference type="AlphaFoldDB" id="A0A2U8HL90"/>
<keyword evidence="1" id="KW-0378">Hydrolase</keyword>
<dbReference type="Pfam" id="PF13242">
    <property type="entry name" value="Hydrolase_like"/>
    <property type="match status" value="1"/>
</dbReference>
<reference evidence="1 2" key="1">
    <citation type="submission" date="2017-06" db="EMBL/GenBank/DDBJ databases">
        <title>Yangia sp. YSBP01 complete genome sequence.</title>
        <authorList>
            <person name="Woo J.-H."/>
            <person name="Kim H.-S."/>
        </authorList>
    </citation>
    <scope>NUCLEOTIDE SEQUENCE [LARGE SCALE GENOMIC DNA]</scope>
    <source>
        <strain evidence="1 2">YSBP01</strain>
    </source>
</reference>
<accession>A0A2U8HL90</accession>
<protein>
    <submittedName>
        <fullName evidence="1">TIGR01459 family HAD-type hydrolase</fullName>
    </submittedName>
</protein>
<dbReference type="OrthoDB" id="148966at2"/>
<proteinExistence type="predicted"/>
<dbReference type="Proteomes" id="UP000244915">
    <property type="component" value="Chromosome 2"/>
</dbReference>
<dbReference type="InterPro" id="IPR023214">
    <property type="entry name" value="HAD_sf"/>
</dbReference>
<evidence type="ECO:0000313" key="1">
    <source>
        <dbReference type="EMBL" id="AWI85655.1"/>
    </source>
</evidence>
<sequence>MTGTRCTEARAAFDDYLGVRSRLPDARFGHDWQVAQSLLEIADPFDLVLLDAYGVLNVGESAIPGAAAAIAALRAAGKAVAVVSNSAAYPKRVMMQRYARLGFDLSPGEVVTSREALLAHLTRAPRLRWGAMLSPEYGVEDFEDVDISFLGDDPADYEAAEGFLLVGSEGWTKARQARLEAALSKRARPVFVGNPDIVAPRETGLSREPGDYAHRLADATGVAPVFLGKPFDGIFSLALARLFPGLAPERVLMVGDTLHTDILGGCQMGFSTALVTDHGALVGLDPARAIRRSGIVPDFVIGSI</sequence>
<dbReference type="GO" id="GO:0016791">
    <property type="term" value="F:phosphatase activity"/>
    <property type="evidence" value="ECO:0007669"/>
    <property type="project" value="TreeGrafter"/>
</dbReference>
<dbReference type="InterPro" id="IPR006357">
    <property type="entry name" value="HAD-SF_hydro_IIA"/>
</dbReference>
<organism evidence="1 2">
    <name type="scientific">Alloyangia pacifica</name>
    <dbReference type="NCBI Taxonomy" id="311180"/>
    <lineage>
        <taxon>Bacteria</taxon>
        <taxon>Pseudomonadati</taxon>
        <taxon>Pseudomonadota</taxon>
        <taxon>Alphaproteobacteria</taxon>
        <taxon>Rhodobacterales</taxon>
        <taxon>Roseobacteraceae</taxon>
        <taxon>Alloyangia</taxon>
    </lineage>
</organism>
<dbReference type="InterPro" id="IPR036412">
    <property type="entry name" value="HAD-like_sf"/>
</dbReference>
<dbReference type="SUPFAM" id="SSF56784">
    <property type="entry name" value="HAD-like"/>
    <property type="match status" value="1"/>
</dbReference>
<dbReference type="PANTHER" id="PTHR19288">
    <property type="entry name" value="4-NITROPHENYLPHOSPHATASE-RELATED"/>
    <property type="match status" value="1"/>
</dbReference>
<dbReference type="RefSeq" id="WP_108969534.1">
    <property type="nucleotide sequence ID" value="NZ_CP022190.1"/>
</dbReference>
<evidence type="ECO:0000313" key="2">
    <source>
        <dbReference type="Proteomes" id="UP000244915"/>
    </source>
</evidence>
<dbReference type="Gene3D" id="3.40.50.1000">
    <property type="entry name" value="HAD superfamily/HAD-like"/>
    <property type="match status" value="2"/>
</dbReference>